<name>A0A2P4YIS6_9STRA</name>
<dbReference type="InterPro" id="IPR001870">
    <property type="entry name" value="B30.2/SPRY"/>
</dbReference>
<proteinExistence type="predicted"/>
<dbReference type="InterPro" id="IPR013320">
    <property type="entry name" value="ConA-like_dom_sf"/>
</dbReference>
<dbReference type="InterPro" id="IPR050672">
    <property type="entry name" value="FBXO45-Fsn/SPSB_families"/>
</dbReference>
<accession>A0A2P4YIS6</accession>
<dbReference type="EMBL" id="NCKW01002389">
    <property type="protein sequence ID" value="POM77696.1"/>
    <property type="molecule type" value="Genomic_DNA"/>
</dbReference>
<dbReference type="SUPFAM" id="SSF49899">
    <property type="entry name" value="Concanavalin A-like lectins/glucanases"/>
    <property type="match status" value="1"/>
</dbReference>
<evidence type="ECO:0000313" key="3">
    <source>
        <dbReference type="Proteomes" id="UP000237271"/>
    </source>
</evidence>
<evidence type="ECO:0000313" key="2">
    <source>
        <dbReference type="EMBL" id="POM77696.1"/>
    </source>
</evidence>
<reference evidence="2 3" key="1">
    <citation type="journal article" date="2017" name="Genome Biol. Evol.">
        <title>Phytophthora megakarya and P. palmivora, closely related causal agents of cacao black pod rot, underwent increases in genome sizes and gene numbers by different mechanisms.</title>
        <authorList>
            <person name="Ali S.S."/>
            <person name="Shao J."/>
            <person name="Lary D.J."/>
            <person name="Kronmiller B."/>
            <person name="Shen D."/>
            <person name="Strem M.D."/>
            <person name="Amoako-Attah I."/>
            <person name="Akrofi A.Y."/>
            <person name="Begoude B.A."/>
            <person name="Ten Hoopen G.M."/>
            <person name="Coulibaly K."/>
            <person name="Kebe B.I."/>
            <person name="Melnick R.L."/>
            <person name="Guiltinan M.J."/>
            <person name="Tyler B.M."/>
            <person name="Meinhardt L.W."/>
            <person name="Bailey B.A."/>
        </authorList>
    </citation>
    <scope>NUCLEOTIDE SEQUENCE [LARGE SCALE GENOMIC DNA]</scope>
    <source>
        <strain evidence="3">sbr112.9</strain>
    </source>
</reference>
<dbReference type="InterPro" id="IPR043136">
    <property type="entry name" value="B30.2/SPRY_sf"/>
</dbReference>
<comment type="caution">
    <text evidence="2">The sequence shown here is derived from an EMBL/GenBank/DDBJ whole genome shotgun (WGS) entry which is preliminary data.</text>
</comment>
<protein>
    <submittedName>
        <fullName evidence="2">Zinc ion binding protein</fullName>
    </submittedName>
</protein>
<dbReference type="PROSITE" id="PS50188">
    <property type="entry name" value="B302_SPRY"/>
    <property type="match status" value="1"/>
</dbReference>
<feature type="domain" description="B30.2/SPRY" evidence="1">
    <location>
        <begin position="1"/>
        <end position="186"/>
    </location>
</feature>
<gene>
    <name evidence="2" type="ORF">PHPALM_4879</name>
</gene>
<dbReference type="PANTHER" id="PTHR12245">
    <property type="entry name" value="SPRY DOMAIN CONTAINING SOCS BOX PROTEIN"/>
    <property type="match status" value="1"/>
</dbReference>
<dbReference type="InterPro" id="IPR003877">
    <property type="entry name" value="SPRY_dom"/>
</dbReference>
<dbReference type="Pfam" id="PF00622">
    <property type="entry name" value="SPRY"/>
    <property type="match status" value="1"/>
</dbReference>
<dbReference type="PANTHER" id="PTHR12245:SF5">
    <property type="entry name" value="SPRY DOMAIN-CONTAINING SOCS BOX PROTEIN 3"/>
    <property type="match status" value="1"/>
</dbReference>
<dbReference type="CDD" id="cd11709">
    <property type="entry name" value="SPRY"/>
    <property type="match status" value="1"/>
</dbReference>
<dbReference type="AlphaFoldDB" id="A0A2P4YIS6"/>
<keyword evidence="3" id="KW-1185">Reference proteome</keyword>
<evidence type="ECO:0000259" key="1">
    <source>
        <dbReference type="PROSITE" id="PS50188"/>
    </source>
</evidence>
<sequence length="229" mass="25151">MLLYSTEHDVSAVAAAEISVSHSVYKRRNRPKTQAICASYSAGTCQSSHCKRTRVLRHLYFTSGRHYWEVLVERMADPRGVIVGVTPSEAFETGDMDEAVGYAATGVILHSGEEVSSAQGYAVGDTVGVFLDMNTQQVAFFLNDEAQINEVENTRRVSWYSFRARTVFAACVGNGVVGANSRLETKEVENTRRVSWYSFRARTVFAAIGTSSNADKLIVVGAEAPDGYR</sequence>
<organism evidence="2 3">
    <name type="scientific">Phytophthora palmivora</name>
    <dbReference type="NCBI Taxonomy" id="4796"/>
    <lineage>
        <taxon>Eukaryota</taxon>
        <taxon>Sar</taxon>
        <taxon>Stramenopiles</taxon>
        <taxon>Oomycota</taxon>
        <taxon>Peronosporomycetes</taxon>
        <taxon>Peronosporales</taxon>
        <taxon>Peronosporaceae</taxon>
        <taxon>Phytophthora</taxon>
    </lineage>
</organism>
<dbReference type="Gene3D" id="2.60.120.920">
    <property type="match status" value="1"/>
</dbReference>
<dbReference type="Proteomes" id="UP000237271">
    <property type="component" value="Unassembled WGS sequence"/>
</dbReference>
<dbReference type="OrthoDB" id="295536at2759"/>